<sequence>MPVGNSDQGVGLGAGDVMLSSDMFYQFIDWRHDQIDPNEPFDHKGTLATSLIVPKITIGLSDWWNISFQQVLGDRHMGWDLPDSSTHHRPEHSHSNFLNAVGGYLGDSRLMLRYLALNTGRGAGSRLFIGFGYGIPSKNTLTKSPFDKYTDDQDEEEYYFEHRHFAMSDGVHKGQFELQYYYKKITNPVFLGGTVKIVEPLSDNKYGFSGSRLSEFSLSLLFNKNNPLKVPISTNIVISHESEAFWNGNPAPNSENTIMTPGIGFFFSSNFATLTLNIQKPYYLNSAISEEGGTDYHEEAHVWQVSLSMRKILDYTIPWLYW</sequence>
<protein>
    <submittedName>
        <fullName evidence="1">Uncharacterized protein</fullName>
    </submittedName>
</protein>
<gene>
    <name evidence="1" type="ORF">METZ01_LOCUS96558</name>
</gene>
<name>A0A381VTU9_9ZZZZ</name>
<dbReference type="EMBL" id="UINC01009760">
    <property type="protein sequence ID" value="SVA43704.1"/>
    <property type="molecule type" value="Genomic_DNA"/>
</dbReference>
<reference evidence="1" key="1">
    <citation type="submission" date="2018-05" db="EMBL/GenBank/DDBJ databases">
        <authorList>
            <person name="Lanie J.A."/>
            <person name="Ng W.-L."/>
            <person name="Kazmierczak K.M."/>
            <person name="Andrzejewski T.M."/>
            <person name="Davidsen T.M."/>
            <person name="Wayne K.J."/>
            <person name="Tettelin H."/>
            <person name="Glass J.I."/>
            <person name="Rusch D."/>
            <person name="Podicherti R."/>
            <person name="Tsui H.-C.T."/>
            <person name="Winkler M.E."/>
        </authorList>
    </citation>
    <scope>NUCLEOTIDE SEQUENCE</scope>
</reference>
<proteinExistence type="predicted"/>
<evidence type="ECO:0000313" key="1">
    <source>
        <dbReference type="EMBL" id="SVA43704.1"/>
    </source>
</evidence>
<dbReference type="AlphaFoldDB" id="A0A381VTU9"/>
<organism evidence="1">
    <name type="scientific">marine metagenome</name>
    <dbReference type="NCBI Taxonomy" id="408172"/>
    <lineage>
        <taxon>unclassified sequences</taxon>
        <taxon>metagenomes</taxon>
        <taxon>ecological metagenomes</taxon>
    </lineage>
</organism>
<accession>A0A381VTU9</accession>